<accession>A0A369A6T5</accession>
<evidence type="ECO:0000259" key="5">
    <source>
        <dbReference type="Pfam" id="PF01625"/>
    </source>
</evidence>
<sequence>MAVMRNVFLMIFAAIHMVSGQKMNDDKYQRAILASGCFWGTEYHLKRIPGVISTRCGYTGGHVPNPTYKQVCTGTTGHAEAVEVVYDPTQVSFETICKVFFETHDPGQLNRQGPDIGHQYRSAVFYLNEEQKRITEKLIAILREKGHKVVTKLTPAGEFYPAEDYHQNYYDTKGTTPYCHFYVKKFD</sequence>
<name>A0A369A6T5_9FLAO</name>
<dbReference type="PANTHER" id="PTHR43774:SF1">
    <property type="entry name" value="PEPTIDE METHIONINE SULFOXIDE REDUCTASE MSRA 2"/>
    <property type="match status" value="1"/>
</dbReference>
<comment type="catalytic activity">
    <reaction evidence="2 4">
        <text>L-methionyl-[protein] + [thioredoxin]-disulfide + H2O = L-methionyl-(S)-S-oxide-[protein] + [thioredoxin]-dithiol</text>
        <dbReference type="Rhea" id="RHEA:14217"/>
        <dbReference type="Rhea" id="RHEA-COMP:10698"/>
        <dbReference type="Rhea" id="RHEA-COMP:10700"/>
        <dbReference type="Rhea" id="RHEA-COMP:12313"/>
        <dbReference type="Rhea" id="RHEA-COMP:12315"/>
        <dbReference type="ChEBI" id="CHEBI:15377"/>
        <dbReference type="ChEBI" id="CHEBI:16044"/>
        <dbReference type="ChEBI" id="CHEBI:29950"/>
        <dbReference type="ChEBI" id="CHEBI:44120"/>
        <dbReference type="ChEBI" id="CHEBI:50058"/>
        <dbReference type="EC" id="1.8.4.11"/>
    </reaction>
</comment>
<evidence type="ECO:0000256" key="1">
    <source>
        <dbReference type="ARBA" id="ARBA00023002"/>
    </source>
</evidence>
<dbReference type="RefSeq" id="WP_244906305.1">
    <property type="nucleotide sequence ID" value="NZ_BHZF01000001.1"/>
</dbReference>
<dbReference type="PANTHER" id="PTHR43774">
    <property type="entry name" value="PEPTIDE METHIONINE SULFOXIDE REDUCTASE"/>
    <property type="match status" value="1"/>
</dbReference>
<evidence type="ECO:0000256" key="4">
    <source>
        <dbReference type="HAMAP-Rule" id="MF_01401"/>
    </source>
</evidence>
<reference evidence="6 7" key="1">
    <citation type="submission" date="2018-07" db="EMBL/GenBank/DDBJ databases">
        <title>Genomic Encyclopedia of Type Strains, Phase IV (KMG-IV): sequencing the most valuable type-strain genomes for metagenomic binning, comparative biology and taxonomic classification.</title>
        <authorList>
            <person name="Goeker M."/>
        </authorList>
    </citation>
    <scope>NUCLEOTIDE SEQUENCE [LARGE SCALE GENOMIC DNA]</scope>
    <source>
        <strain evidence="6 7">DSM 21410</strain>
    </source>
</reference>
<feature type="domain" description="Peptide methionine sulphoxide reductase MsrA" evidence="5">
    <location>
        <begin position="31"/>
        <end position="180"/>
    </location>
</feature>
<dbReference type="GO" id="GO:0033744">
    <property type="term" value="F:L-methionine:thioredoxin-disulfide S-oxidoreductase activity"/>
    <property type="evidence" value="ECO:0007669"/>
    <property type="project" value="RHEA"/>
</dbReference>
<comment type="caution">
    <text evidence="6">The sequence shown here is derived from an EMBL/GenBank/DDBJ whole genome shotgun (WGS) entry which is preliminary data.</text>
</comment>
<dbReference type="Pfam" id="PF01625">
    <property type="entry name" value="PMSR"/>
    <property type="match status" value="1"/>
</dbReference>
<evidence type="ECO:0000256" key="2">
    <source>
        <dbReference type="ARBA" id="ARBA00047806"/>
    </source>
</evidence>
<dbReference type="Gene3D" id="3.30.1060.10">
    <property type="entry name" value="Peptide methionine sulphoxide reductase MsrA"/>
    <property type="match status" value="1"/>
</dbReference>
<dbReference type="EC" id="1.8.4.11" evidence="4"/>
<keyword evidence="7" id="KW-1185">Reference proteome</keyword>
<feature type="active site" evidence="4">
    <location>
        <position position="37"/>
    </location>
</feature>
<comment type="similarity">
    <text evidence="4">Belongs to the MsrA Met sulfoxide reductase family.</text>
</comment>
<dbReference type="InterPro" id="IPR036509">
    <property type="entry name" value="Met_Sox_Rdtase_MsrA_sf"/>
</dbReference>
<dbReference type="SUPFAM" id="SSF55068">
    <property type="entry name" value="Peptide methionine sulfoxide reductase"/>
    <property type="match status" value="1"/>
</dbReference>
<evidence type="ECO:0000313" key="7">
    <source>
        <dbReference type="Proteomes" id="UP000253517"/>
    </source>
</evidence>
<dbReference type="InterPro" id="IPR002569">
    <property type="entry name" value="Met_Sox_Rdtase_MsrA_dom"/>
</dbReference>
<dbReference type="NCBIfam" id="TIGR00401">
    <property type="entry name" value="msrA"/>
    <property type="match status" value="1"/>
</dbReference>
<gene>
    <name evidence="4" type="primary">msrA</name>
    <name evidence="6" type="ORF">DES35_101145</name>
</gene>
<dbReference type="HAMAP" id="MF_01401">
    <property type="entry name" value="MsrA"/>
    <property type="match status" value="1"/>
</dbReference>
<dbReference type="EMBL" id="QPJS01000001">
    <property type="protein sequence ID" value="RCX04875.1"/>
    <property type="molecule type" value="Genomic_DNA"/>
</dbReference>
<proteinExistence type="inferred from homology"/>
<evidence type="ECO:0000256" key="3">
    <source>
        <dbReference type="ARBA" id="ARBA00048782"/>
    </source>
</evidence>
<keyword evidence="1 4" id="KW-0560">Oxidoreductase</keyword>
<comment type="catalytic activity">
    <reaction evidence="3 4">
        <text>[thioredoxin]-disulfide + L-methionine + H2O = L-methionine (S)-S-oxide + [thioredoxin]-dithiol</text>
        <dbReference type="Rhea" id="RHEA:19993"/>
        <dbReference type="Rhea" id="RHEA-COMP:10698"/>
        <dbReference type="Rhea" id="RHEA-COMP:10700"/>
        <dbReference type="ChEBI" id="CHEBI:15377"/>
        <dbReference type="ChEBI" id="CHEBI:29950"/>
        <dbReference type="ChEBI" id="CHEBI:50058"/>
        <dbReference type="ChEBI" id="CHEBI:57844"/>
        <dbReference type="ChEBI" id="CHEBI:58772"/>
        <dbReference type="EC" id="1.8.4.11"/>
    </reaction>
</comment>
<comment type="function">
    <text evidence="4">Has an important function as a repair enzyme for proteins that have been inactivated by oxidation. Catalyzes the reversible oxidation-reduction of methionine sulfoxide in proteins to methionine.</text>
</comment>
<dbReference type="AlphaFoldDB" id="A0A369A6T5"/>
<organism evidence="6 7">
    <name type="scientific">Schleiferia thermophila</name>
    <dbReference type="NCBI Taxonomy" id="884107"/>
    <lineage>
        <taxon>Bacteria</taxon>
        <taxon>Pseudomonadati</taxon>
        <taxon>Bacteroidota</taxon>
        <taxon>Flavobacteriia</taxon>
        <taxon>Flavobacteriales</taxon>
        <taxon>Schleiferiaceae</taxon>
        <taxon>Schleiferia</taxon>
    </lineage>
</organism>
<protein>
    <recommendedName>
        <fullName evidence="4">Peptide methionine sulfoxide reductase MsrA</fullName>
        <shortName evidence="4">Protein-methionine-S-oxide reductase</shortName>
        <ecNumber evidence="4">1.8.4.11</ecNumber>
    </recommendedName>
    <alternativeName>
        <fullName evidence="4">Peptide-methionine (S)-S-oxide reductase</fullName>
        <shortName evidence="4">Peptide Met(O) reductase</shortName>
    </alternativeName>
</protein>
<dbReference type="GO" id="GO:0008113">
    <property type="term" value="F:peptide-methionine (S)-S-oxide reductase activity"/>
    <property type="evidence" value="ECO:0007669"/>
    <property type="project" value="UniProtKB-UniRule"/>
</dbReference>
<dbReference type="Proteomes" id="UP000253517">
    <property type="component" value="Unassembled WGS sequence"/>
</dbReference>
<evidence type="ECO:0000313" key="6">
    <source>
        <dbReference type="EMBL" id="RCX04875.1"/>
    </source>
</evidence>